<proteinExistence type="predicted"/>
<comment type="caution">
    <text evidence="4">The sequence shown here is derived from an EMBL/GenBank/DDBJ whole genome shotgun (WGS) entry which is preliminary data.</text>
</comment>
<dbReference type="RefSeq" id="WP_085446621.1">
    <property type="nucleotide sequence ID" value="NZ_LVJN01000021.1"/>
</dbReference>
<evidence type="ECO:0000259" key="3">
    <source>
        <dbReference type="Pfam" id="PF13548"/>
    </source>
</evidence>
<gene>
    <name evidence="4" type="ORF">MAIT1_00635</name>
</gene>
<dbReference type="AlphaFoldDB" id="A0A1Y2K0B3"/>
<dbReference type="InterPro" id="IPR025196">
    <property type="entry name" value="DUF4126"/>
</dbReference>
<feature type="domain" description="DUF4126" evidence="3">
    <location>
        <begin position="11"/>
        <end position="182"/>
    </location>
</feature>
<evidence type="ECO:0000256" key="2">
    <source>
        <dbReference type="SAM" id="Phobius"/>
    </source>
</evidence>
<keyword evidence="2" id="KW-0472">Membrane</keyword>
<feature type="region of interest" description="Disordered" evidence="1">
    <location>
        <begin position="205"/>
        <end position="237"/>
    </location>
</feature>
<feature type="transmembrane region" description="Helical" evidence="2">
    <location>
        <begin position="49"/>
        <end position="69"/>
    </location>
</feature>
<evidence type="ECO:0000256" key="1">
    <source>
        <dbReference type="SAM" id="MobiDB-lite"/>
    </source>
</evidence>
<dbReference type="Proteomes" id="UP000194003">
    <property type="component" value="Unassembled WGS sequence"/>
</dbReference>
<evidence type="ECO:0000313" key="4">
    <source>
        <dbReference type="EMBL" id="OSM00183.1"/>
    </source>
</evidence>
<feature type="compositionally biased region" description="Low complexity" evidence="1">
    <location>
        <begin position="208"/>
        <end position="226"/>
    </location>
</feature>
<dbReference type="OrthoDB" id="181455at2"/>
<organism evidence="4 5">
    <name type="scientific">Magnetofaba australis IT-1</name>
    <dbReference type="NCBI Taxonomy" id="1434232"/>
    <lineage>
        <taxon>Bacteria</taxon>
        <taxon>Pseudomonadati</taxon>
        <taxon>Pseudomonadota</taxon>
        <taxon>Magnetococcia</taxon>
        <taxon>Magnetococcales</taxon>
        <taxon>Magnetococcaceae</taxon>
        <taxon>Magnetofaba</taxon>
    </lineage>
</organism>
<feature type="transmembrane region" description="Helical" evidence="2">
    <location>
        <begin position="7"/>
        <end position="29"/>
    </location>
</feature>
<keyword evidence="5" id="KW-1185">Reference proteome</keyword>
<name>A0A1Y2K0B3_9PROT</name>
<protein>
    <submittedName>
        <fullName evidence="4">Putative transmembrane protein</fullName>
    </submittedName>
</protein>
<sequence>MEAYQQIIALIALSMGTAWASGLNLYATLLVLGLGATTGQVTLPPGLEMVSHPLVIGAAGLMYAVEFFADKVPGVDTFWDTLHTFVRIPAGAVLAAGAVGEMDPALGLAAAIVGGGVAASSHLVKAGSRVLINTSPEPVSNWGASITEDVAVIGGMYAALFHPAVFLGLLVLFALLTAWLLPKIWRGIKALARRIGRIFGRGGDEADAAPAAGAAATAPANADATPQSPAKSTVERA</sequence>
<evidence type="ECO:0000313" key="5">
    <source>
        <dbReference type="Proteomes" id="UP000194003"/>
    </source>
</evidence>
<reference evidence="4 5" key="1">
    <citation type="journal article" date="2016" name="BMC Genomics">
        <title>Combined genomic and structural analyses of a cultured magnetotactic bacterium reveals its niche adaptation to a dynamic environment.</title>
        <authorList>
            <person name="Araujo A.C."/>
            <person name="Morillo V."/>
            <person name="Cypriano J."/>
            <person name="Teixeira L.C."/>
            <person name="Leao P."/>
            <person name="Lyra S."/>
            <person name="Almeida L.G."/>
            <person name="Bazylinski D.A."/>
            <person name="Vasconcellos A.T."/>
            <person name="Abreu F."/>
            <person name="Lins U."/>
        </authorList>
    </citation>
    <scope>NUCLEOTIDE SEQUENCE [LARGE SCALE GENOMIC DNA]</scope>
    <source>
        <strain evidence="4 5">IT-1</strain>
    </source>
</reference>
<keyword evidence="2 4" id="KW-0812">Transmembrane</keyword>
<dbReference type="Pfam" id="PF13548">
    <property type="entry name" value="DUF4126"/>
    <property type="match status" value="1"/>
</dbReference>
<dbReference type="EMBL" id="LVJN01000021">
    <property type="protein sequence ID" value="OSM00183.1"/>
    <property type="molecule type" value="Genomic_DNA"/>
</dbReference>
<accession>A0A1Y2K0B3</accession>
<keyword evidence="2" id="KW-1133">Transmembrane helix</keyword>
<dbReference type="STRING" id="1434232.MAIT1_00635"/>
<feature type="transmembrane region" description="Helical" evidence="2">
    <location>
        <begin position="160"/>
        <end position="181"/>
    </location>
</feature>